<dbReference type="AlphaFoldDB" id="A0AAI9EC92"/>
<evidence type="ECO:0000256" key="6">
    <source>
        <dbReference type="SAM" id="Phobius"/>
    </source>
</evidence>
<evidence type="ECO:0000313" key="7">
    <source>
        <dbReference type="EMBL" id="CAK4030834.1"/>
    </source>
</evidence>
<dbReference type="PANTHER" id="PTHR45649:SF27">
    <property type="entry name" value="CHOLINE TRANSPORTER (EUROFUNG)"/>
    <property type="match status" value="1"/>
</dbReference>
<feature type="transmembrane region" description="Helical" evidence="6">
    <location>
        <begin position="20"/>
        <end position="40"/>
    </location>
</feature>
<dbReference type="EMBL" id="CAVMBE010000040">
    <property type="protein sequence ID" value="CAK4030834.1"/>
    <property type="molecule type" value="Genomic_DNA"/>
</dbReference>
<feature type="transmembrane region" description="Helical" evidence="6">
    <location>
        <begin position="111"/>
        <end position="131"/>
    </location>
</feature>
<feature type="transmembrane region" description="Helical" evidence="6">
    <location>
        <begin position="226"/>
        <end position="248"/>
    </location>
</feature>
<evidence type="ECO:0000256" key="5">
    <source>
        <dbReference type="ARBA" id="ARBA00023136"/>
    </source>
</evidence>
<feature type="transmembrane region" description="Helical" evidence="6">
    <location>
        <begin position="330"/>
        <end position="350"/>
    </location>
</feature>
<keyword evidence="4 6" id="KW-1133">Transmembrane helix</keyword>
<feature type="transmembrane region" description="Helical" evidence="6">
    <location>
        <begin position="181"/>
        <end position="202"/>
    </location>
</feature>
<feature type="transmembrane region" description="Helical" evidence="6">
    <location>
        <begin position="394"/>
        <end position="416"/>
    </location>
</feature>
<evidence type="ECO:0000256" key="3">
    <source>
        <dbReference type="ARBA" id="ARBA00022692"/>
    </source>
</evidence>
<keyword evidence="2" id="KW-0813">Transport</keyword>
<dbReference type="PIRSF" id="PIRSF006060">
    <property type="entry name" value="AA_transporter"/>
    <property type="match status" value="1"/>
</dbReference>
<keyword evidence="3 6" id="KW-0812">Transmembrane</keyword>
<dbReference type="Pfam" id="PF13520">
    <property type="entry name" value="AA_permease_2"/>
    <property type="match status" value="1"/>
</dbReference>
<feature type="transmembrane region" description="Helical" evidence="6">
    <location>
        <begin position="356"/>
        <end position="374"/>
    </location>
</feature>
<feature type="transmembrane region" description="Helical" evidence="6">
    <location>
        <begin position="428"/>
        <end position="448"/>
    </location>
</feature>
<keyword evidence="5 6" id="KW-0472">Membrane</keyword>
<evidence type="ECO:0000313" key="8">
    <source>
        <dbReference type="Proteomes" id="UP001296104"/>
    </source>
</evidence>
<sequence>MDRHLAEARGDSLYNGGGPGVLYGLIAATIFYGFIGAGLAELSSAIPSSANVYHWASVTPGPRYGRVCSWFAGWWNCIAWIFGAASTSLFAANAIIAMYTVYHPDFVPQRWQIFIAYLAIIWLDTAIVCFGQRYIAKFATLSGALCLVLVLVTVLVCAIMPSQTGAGYASDRFVWSEWQNLTGWSSNGLVFLMGTINGAYAIGTPDGVCHISEEVPRPKVNVPKGIAAQMLVGFATTFVFYIAVLYAITDLDAVFQSNITALPLAAIFQQATRSNAGTFALLFLYFFDILITVPGGWITAGRMLWVLGRDDATPFPRFVGKISPTFRNPFNAQVLCGVGGTLLGCIYIASATAFQAFVSIFTVFTTLSYLAAILPHLLTARRHVPPGPFWMPGAWGYIVMGVASAYIVVLNVLYMFPYTYPVANAQAMNWTSVMFAGITFLLALGYLWKRNRGYIGPRVVMEAHDDILKGRIGLEKR</sequence>
<protein>
    <submittedName>
        <fullName evidence="7">Choline transport</fullName>
    </submittedName>
</protein>
<evidence type="ECO:0000256" key="1">
    <source>
        <dbReference type="ARBA" id="ARBA00004141"/>
    </source>
</evidence>
<dbReference type="GO" id="GO:0022857">
    <property type="term" value="F:transmembrane transporter activity"/>
    <property type="evidence" value="ECO:0007669"/>
    <property type="project" value="InterPro"/>
</dbReference>
<comment type="caution">
    <text evidence="7">The sequence shown here is derived from an EMBL/GenBank/DDBJ whole genome shotgun (WGS) entry which is preliminary data.</text>
</comment>
<evidence type="ECO:0000256" key="2">
    <source>
        <dbReference type="ARBA" id="ARBA00022448"/>
    </source>
</evidence>
<dbReference type="GO" id="GO:0016020">
    <property type="term" value="C:membrane"/>
    <property type="evidence" value="ECO:0007669"/>
    <property type="project" value="UniProtKB-SubCell"/>
</dbReference>
<dbReference type="Proteomes" id="UP001296104">
    <property type="component" value="Unassembled WGS sequence"/>
</dbReference>
<feature type="transmembrane region" description="Helical" evidence="6">
    <location>
        <begin position="73"/>
        <end position="99"/>
    </location>
</feature>
<gene>
    <name evidence="7" type="ORF">LECACI_7A005992</name>
</gene>
<comment type="subcellular location">
    <subcellularLocation>
        <location evidence="1">Membrane</location>
        <topology evidence="1">Multi-pass membrane protein</topology>
    </subcellularLocation>
</comment>
<reference evidence="7" key="1">
    <citation type="submission" date="2023-11" db="EMBL/GenBank/DDBJ databases">
        <authorList>
            <person name="Alioto T."/>
            <person name="Alioto T."/>
            <person name="Gomez Garrido J."/>
        </authorList>
    </citation>
    <scope>NUCLEOTIDE SEQUENCE</scope>
</reference>
<keyword evidence="8" id="KW-1185">Reference proteome</keyword>
<dbReference type="PANTHER" id="PTHR45649">
    <property type="entry name" value="AMINO-ACID PERMEASE BAT1"/>
    <property type="match status" value="1"/>
</dbReference>
<feature type="transmembrane region" description="Helical" evidence="6">
    <location>
        <begin position="279"/>
        <end position="300"/>
    </location>
</feature>
<accession>A0AAI9EC92</accession>
<feature type="transmembrane region" description="Helical" evidence="6">
    <location>
        <begin position="138"/>
        <end position="161"/>
    </location>
</feature>
<dbReference type="Gene3D" id="1.20.1740.10">
    <property type="entry name" value="Amino acid/polyamine transporter I"/>
    <property type="match status" value="1"/>
</dbReference>
<evidence type="ECO:0000256" key="4">
    <source>
        <dbReference type="ARBA" id="ARBA00022989"/>
    </source>
</evidence>
<proteinExistence type="predicted"/>
<dbReference type="InterPro" id="IPR002293">
    <property type="entry name" value="AA/rel_permease1"/>
</dbReference>
<organism evidence="7 8">
    <name type="scientific">Lecanosticta acicola</name>
    <dbReference type="NCBI Taxonomy" id="111012"/>
    <lineage>
        <taxon>Eukaryota</taxon>
        <taxon>Fungi</taxon>
        <taxon>Dikarya</taxon>
        <taxon>Ascomycota</taxon>
        <taxon>Pezizomycotina</taxon>
        <taxon>Dothideomycetes</taxon>
        <taxon>Dothideomycetidae</taxon>
        <taxon>Mycosphaerellales</taxon>
        <taxon>Mycosphaerellaceae</taxon>
        <taxon>Lecanosticta</taxon>
    </lineage>
</organism>
<name>A0AAI9EC92_9PEZI</name>